<dbReference type="Pfam" id="PF00172">
    <property type="entry name" value="Zn_clus"/>
    <property type="match status" value="1"/>
</dbReference>
<dbReference type="InterPro" id="IPR007219">
    <property type="entry name" value="XnlR_reg_dom"/>
</dbReference>
<feature type="region of interest" description="Disordered" evidence="5">
    <location>
        <begin position="670"/>
        <end position="691"/>
    </location>
</feature>
<evidence type="ECO:0000256" key="2">
    <source>
        <dbReference type="ARBA" id="ARBA00022723"/>
    </source>
</evidence>
<evidence type="ECO:0000313" key="8">
    <source>
        <dbReference type="Proteomes" id="UP001329825"/>
    </source>
</evidence>
<feature type="compositionally biased region" description="Basic and acidic residues" evidence="5">
    <location>
        <begin position="635"/>
        <end position="645"/>
    </location>
</feature>
<evidence type="ECO:0000259" key="6">
    <source>
        <dbReference type="PROSITE" id="PS50048"/>
    </source>
</evidence>
<dbReference type="SMART" id="SM00066">
    <property type="entry name" value="GAL4"/>
    <property type="match status" value="1"/>
</dbReference>
<evidence type="ECO:0000256" key="3">
    <source>
        <dbReference type="ARBA" id="ARBA00023242"/>
    </source>
</evidence>
<evidence type="ECO:0000313" key="7">
    <source>
        <dbReference type="EMBL" id="WRT66045.1"/>
    </source>
</evidence>
<keyword evidence="4" id="KW-0175">Coiled coil</keyword>
<keyword evidence="8" id="KW-1185">Reference proteome</keyword>
<keyword evidence="2" id="KW-0479">Metal-binding</keyword>
<evidence type="ECO:0000256" key="4">
    <source>
        <dbReference type="SAM" id="Coils"/>
    </source>
</evidence>
<feature type="domain" description="Zn(2)-C6 fungal-type" evidence="6">
    <location>
        <begin position="21"/>
        <end position="50"/>
    </location>
</feature>
<dbReference type="InterPro" id="IPR001138">
    <property type="entry name" value="Zn2Cys6_DnaBD"/>
</dbReference>
<dbReference type="CDD" id="cd12148">
    <property type="entry name" value="fungal_TF_MHR"/>
    <property type="match status" value="1"/>
</dbReference>
<dbReference type="PROSITE" id="PS50048">
    <property type="entry name" value="ZN2_CY6_FUNGAL_2"/>
    <property type="match status" value="1"/>
</dbReference>
<organism evidence="7 8">
    <name type="scientific">Kwoniella shivajii</name>
    <dbReference type="NCBI Taxonomy" id="564305"/>
    <lineage>
        <taxon>Eukaryota</taxon>
        <taxon>Fungi</taxon>
        <taxon>Dikarya</taxon>
        <taxon>Basidiomycota</taxon>
        <taxon>Agaricomycotina</taxon>
        <taxon>Tremellomycetes</taxon>
        <taxon>Tremellales</taxon>
        <taxon>Cryptococcaceae</taxon>
        <taxon>Kwoniella</taxon>
    </lineage>
</organism>
<dbReference type="PANTHER" id="PTHR31001:SF56">
    <property type="entry name" value="ZN(2)-C6 FUNGAL-TYPE DOMAIN-CONTAINING PROTEIN"/>
    <property type="match status" value="1"/>
</dbReference>
<dbReference type="GeneID" id="87955128"/>
<feature type="coiled-coil region" evidence="4">
    <location>
        <begin position="59"/>
        <end position="86"/>
    </location>
</feature>
<reference evidence="7 8" key="1">
    <citation type="submission" date="2024-01" db="EMBL/GenBank/DDBJ databases">
        <title>Comparative genomics of Cryptococcus and Kwoniella reveals pathogenesis evolution and contrasting modes of karyotype evolution via chromosome fusion or intercentromeric recombination.</title>
        <authorList>
            <person name="Coelho M.A."/>
            <person name="David-Palma M."/>
            <person name="Shea T."/>
            <person name="Bowers K."/>
            <person name="McGinley-Smith S."/>
            <person name="Mohammad A.W."/>
            <person name="Gnirke A."/>
            <person name="Yurkov A.M."/>
            <person name="Nowrousian M."/>
            <person name="Sun S."/>
            <person name="Cuomo C.A."/>
            <person name="Heitman J."/>
        </authorList>
    </citation>
    <scope>NUCLEOTIDE SEQUENCE [LARGE SCALE GENOMIC DNA]</scope>
    <source>
        <strain evidence="7">CBS 11374</strain>
    </source>
</reference>
<feature type="region of interest" description="Disordered" evidence="5">
    <location>
        <begin position="619"/>
        <end position="649"/>
    </location>
</feature>
<protein>
    <recommendedName>
        <fullName evidence="6">Zn(2)-C6 fungal-type domain-containing protein</fullName>
    </recommendedName>
</protein>
<dbReference type="SMART" id="SM00906">
    <property type="entry name" value="Fungal_trans"/>
    <property type="match status" value="1"/>
</dbReference>
<feature type="compositionally biased region" description="Basic and acidic residues" evidence="5">
    <location>
        <begin position="670"/>
        <end position="679"/>
    </location>
</feature>
<gene>
    <name evidence="7" type="ORF">IL334_002997</name>
</gene>
<dbReference type="PROSITE" id="PS00463">
    <property type="entry name" value="ZN2_CY6_FUNGAL_1"/>
    <property type="match status" value="1"/>
</dbReference>
<dbReference type="InterPro" id="IPR050613">
    <property type="entry name" value="Sec_Metabolite_Reg"/>
</dbReference>
<evidence type="ECO:0000256" key="5">
    <source>
        <dbReference type="SAM" id="MobiDB-lite"/>
    </source>
</evidence>
<comment type="subcellular location">
    <subcellularLocation>
        <location evidence="1">Nucleus</location>
    </subcellularLocation>
</comment>
<dbReference type="InterPro" id="IPR036864">
    <property type="entry name" value="Zn2-C6_fun-type_DNA-bd_sf"/>
</dbReference>
<dbReference type="CDD" id="cd00067">
    <property type="entry name" value="GAL4"/>
    <property type="match status" value="1"/>
</dbReference>
<dbReference type="EMBL" id="CP141884">
    <property type="protein sequence ID" value="WRT66045.1"/>
    <property type="molecule type" value="Genomic_DNA"/>
</dbReference>
<dbReference type="Proteomes" id="UP001329825">
    <property type="component" value="Chromosome 4"/>
</dbReference>
<dbReference type="PANTHER" id="PTHR31001">
    <property type="entry name" value="UNCHARACTERIZED TRANSCRIPTIONAL REGULATORY PROTEIN"/>
    <property type="match status" value="1"/>
</dbReference>
<keyword evidence="3" id="KW-0539">Nucleus</keyword>
<name>A0ABZ1CWN0_9TREE</name>
<feature type="compositionally biased region" description="Polar residues" evidence="5">
    <location>
        <begin position="622"/>
        <end position="634"/>
    </location>
</feature>
<proteinExistence type="predicted"/>
<dbReference type="Gene3D" id="4.10.240.10">
    <property type="entry name" value="Zn(2)-C6 fungal-type DNA-binding domain"/>
    <property type="match status" value="1"/>
</dbReference>
<evidence type="ECO:0000256" key="1">
    <source>
        <dbReference type="ARBA" id="ARBA00004123"/>
    </source>
</evidence>
<dbReference type="RefSeq" id="XP_062790785.1">
    <property type="nucleotide sequence ID" value="XM_062934734.1"/>
</dbReference>
<dbReference type="Pfam" id="PF04082">
    <property type="entry name" value="Fungal_trans"/>
    <property type="match status" value="1"/>
</dbReference>
<accession>A0ABZ1CWN0</accession>
<sequence>MPADSLSRSSGRESSPLTARSCKECRRRKLKCDRKTPCSSCVSRGLEDLCPDGIVNTKTVQLRAEVDRLQQRILDLEDKLAGCSSKIEIDSSPTTADHPPFVGPTTNVLRRAGAASMHRSTTHDEQWVPALGTLMLDNSGRARYVGSTAASEWLNQLDSDASHMTETNRSDETAQHGLQDMANFPLRNVSSSNFSFLFSLLPARERMNILFDSYWCLYAFNYNVVSRNSLTCYLEHIYGMDPLESWNQDTHPHKLALIFIVLAMGSLVNPDSDPSTNEESKTLCEAAEVALSISNFMKDHTIASVQTLHIMANFHVYDDRLRGGDRAWPLGGLAMRITQAMGLHRDGLKWGLPADIVEERRRVFWEIHTEETFQAHCFGRPGGFSSRHFDAECPKDDDCSLPFSTIRYKLVGISSHVLDQVMVVDPPPYSSILEFHDQFVALEQTVPQLVRWTPASAPSDAADLPWSETSIPAKEALYLALKRHTLCLNINESVLFLLRTHFARALRESPHDPSKSRYHTAFQSVFTRCQTIIAIARSLYVLHPRIALRHWFFWYHACSAAVCMASIPIIAPFCSFALQAWHELQAACQLFSAAGNHSKSSIASLALLLRLRKSAFDKMSGGPTSTYQPLTENTKANEDGDRSAGDIDADESSHLMGLHTRLIERRHLDANPLNRHNDGARSPLARPDSEPVWAPSFSGNNAYEVERPVFSFDIQPESAIGPVNTSDFDLDQTSIDLLSSMRPDLGQLGPVPLDSNLNWNDLEFWLGSGLDGNLEPTTI</sequence>
<dbReference type="SUPFAM" id="SSF57701">
    <property type="entry name" value="Zn2/Cys6 DNA-binding domain"/>
    <property type="match status" value="1"/>
</dbReference>